<dbReference type="Proteomes" id="UP001629214">
    <property type="component" value="Unassembled WGS sequence"/>
</dbReference>
<feature type="transmembrane region" description="Helical" evidence="7">
    <location>
        <begin position="343"/>
        <end position="366"/>
    </location>
</feature>
<feature type="transmembrane region" description="Helical" evidence="7">
    <location>
        <begin position="278"/>
        <end position="297"/>
    </location>
</feature>
<feature type="transmembrane region" description="Helical" evidence="7">
    <location>
        <begin position="318"/>
        <end position="337"/>
    </location>
</feature>
<dbReference type="InterPro" id="IPR020846">
    <property type="entry name" value="MFS_dom"/>
</dbReference>
<comment type="subcellular location">
    <subcellularLocation>
        <location evidence="1">Membrane</location>
        <topology evidence="1">Multi-pass membrane protein</topology>
    </subcellularLocation>
</comment>
<keyword evidence="10" id="KW-1185">Reference proteome</keyword>
<evidence type="ECO:0000256" key="6">
    <source>
        <dbReference type="ARBA" id="ARBA00023136"/>
    </source>
</evidence>
<dbReference type="InterPro" id="IPR036259">
    <property type="entry name" value="MFS_trans_sf"/>
</dbReference>
<keyword evidence="5" id="KW-0534">Nitrate assimilation</keyword>
<proteinExistence type="inferred from homology"/>
<sequence length="445" mass="46812">MAVTSQNSTSKASKIQLFSISSPQMRAFHLTWMAFFVCFFAWFACAPLMPVIKGQLGLTIEQIANINIAAVAVTILVRLIIGPMCDRFGPRKTYTGLLLIGAIPVIGVGFSQSYESFLFFRLCIGAVGASFVITQYHTSVMFAPNVVGTANAATAGWGNAGGGVAQGLMPLLLAAMLMLGVGDYLGWRVALLVPGLLMLVMAALYWHFTQDCPQGNFDELRAAGITIDSGKKGGWASFRAASANYRVWMLFVTYGACFGVEIFIHNIAAIYYVDHFGLSLKSAGIAAASFGLLALFARALGGIISDKVALRGGLNRRATLLFVMMLGEGLGLLWFAHAGSVTLAVVAMLCFGLFTHMACGATYALVPFIDRKALGGVAGIIGAGGNVGAVLAGFLMKGLGNTQQTLSMLGVLVTVSALCAIAVRFTATDKSDEPALTVPANNIPA</sequence>
<protein>
    <submittedName>
        <fullName evidence="9">MFS transporter</fullName>
    </submittedName>
</protein>
<evidence type="ECO:0000256" key="4">
    <source>
        <dbReference type="ARBA" id="ARBA00022989"/>
    </source>
</evidence>
<comment type="caution">
    <text evidence="9">The sequence shown here is derived from an EMBL/GenBank/DDBJ whole genome shotgun (WGS) entry which is preliminary data.</text>
</comment>
<evidence type="ECO:0000256" key="2">
    <source>
        <dbReference type="ARBA" id="ARBA00008432"/>
    </source>
</evidence>
<dbReference type="InterPro" id="IPR011701">
    <property type="entry name" value="MFS"/>
</dbReference>
<name>A0ABW8ZCB3_9BURK</name>
<feature type="transmembrane region" description="Helical" evidence="7">
    <location>
        <begin position="247"/>
        <end position="272"/>
    </location>
</feature>
<organism evidence="9 10">
    <name type="scientific">Herbaspirillum rhizosphaerae</name>
    <dbReference type="NCBI Taxonomy" id="346179"/>
    <lineage>
        <taxon>Bacteria</taxon>
        <taxon>Pseudomonadati</taxon>
        <taxon>Pseudomonadota</taxon>
        <taxon>Betaproteobacteria</taxon>
        <taxon>Burkholderiales</taxon>
        <taxon>Oxalobacteraceae</taxon>
        <taxon>Herbaspirillum</taxon>
    </lineage>
</organism>
<dbReference type="PROSITE" id="PS50850">
    <property type="entry name" value="MFS"/>
    <property type="match status" value="1"/>
</dbReference>
<comment type="similarity">
    <text evidence="2">Belongs to the major facilitator superfamily. Nitrate/nitrite porter (TC 2.A.1.8) family.</text>
</comment>
<evidence type="ECO:0000313" key="9">
    <source>
        <dbReference type="EMBL" id="MFL9880611.1"/>
    </source>
</evidence>
<feature type="transmembrane region" description="Helical" evidence="7">
    <location>
        <begin position="185"/>
        <end position="206"/>
    </location>
</feature>
<feature type="transmembrane region" description="Helical" evidence="7">
    <location>
        <begin position="157"/>
        <end position="179"/>
    </location>
</feature>
<dbReference type="EMBL" id="JAQQFR010000014">
    <property type="protein sequence ID" value="MFL9880611.1"/>
    <property type="molecule type" value="Genomic_DNA"/>
</dbReference>
<feature type="transmembrane region" description="Helical" evidence="7">
    <location>
        <begin position="373"/>
        <end position="396"/>
    </location>
</feature>
<evidence type="ECO:0000313" key="10">
    <source>
        <dbReference type="Proteomes" id="UP001629214"/>
    </source>
</evidence>
<feature type="transmembrane region" description="Helical" evidence="7">
    <location>
        <begin position="30"/>
        <end position="52"/>
    </location>
</feature>
<evidence type="ECO:0000256" key="7">
    <source>
        <dbReference type="SAM" id="Phobius"/>
    </source>
</evidence>
<feature type="transmembrane region" description="Helical" evidence="7">
    <location>
        <begin position="408"/>
        <end position="427"/>
    </location>
</feature>
<feature type="transmembrane region" description="Helical" evidence="7">
    <location>
        <begin position="64"/>
        <end position="81"/>
    </location>
</feature>
<feature type="transmembrane region" description="Helical" evidence="7">
    <location>
        <begin position="93"/>
        <end position="111"/>
    </location>
</feature>
<evidence type="ECO:0000256" key="1">
    <source>
        <dbReference type="ARBA" id="ARBA00004141"/>
    </source>
</evidence>
<feature type="transmembrane region" description="Helical" evidence="7">
    <location>
        <begin position="117"/>
        <end position="136"/>
    </location>
</feature>
<dbReference type="Pfam" id="PF07690">
    <property type="entry name" value="MFS_1"/>
    <property type="match status" value="1"/>
</dbReference>
<evidence type="ECO:0000256" key="3">
    <source>
        <dbReference type="ARBA" id="ARBA00022692"/>
    </source>
</evidence>
<evidence type="ECO:0000259" key="8">
    <source>
        <dbReference type="PROSITE" id="PS50850"/>
    </source>
</evidence>
<dbReference type="Gene3D" id="1.20.1250.20">
    <property type="entry name" value="MFS general substrate transporter like domains"/>
    <property type="match status" value="2"/>
</dbReference>
<dbReference type="PANTHER" id="PTHR23515">
    <property type="entry name" value="HIGH-AFFINITY NITRATE TRANSPORTER 2.3"/>
    <property type="match status" value="1"/>
</dbReference>
<evidence type="ECO:0000256" key="5">
    <source>
        <dbReference type="ARBA" id="ARBA00023063"/>
    </source>
</evidence>
<accession>A0ABW8ZCB3</accession>
<gene>
    <name evidence="9" type="ORF">PQR63_19600</name>
</gene>
<feature type="domain" description="Major facilitator superfamily (MFS) profile" evidence="8">
    <location>
        <begin position="27"/>
        <end position="428"/>
    </location>
</feature>
<keyword evidence="3 7" id="KW-0812">Transmembrane</keyword>
<reference evidence="9 10" key="1">
    <citation type="journal article" date="2024" name="Chem. Sci.">
        <title>Discovery of megapolipeptins by genome mining of a Burkholderiales bacteria collection.</title>
        <authorList>
            <person name="Paulo B.S."/>
            <person name="Recchia M.J.J."/>
            <person name="Lee S."/>
            <person name="Fergusson C.H."/>
            <person name="Romanowski S.B."/>
            <person name="Hernandez A."/>
            <person name="Krull N."/>
            <person name="Liu D.Y."/>
            <person name="Cavanagh H."/>
            <person name="Bos A."/>
            <person name="Gray C.A."/>
            <person name="Murphy B.T."/>
            <person name="Linington R.G."/>
            <person name="Eustaquio A.S."/>
        </authorList>
    </citation>
    <scope>NUCLEOTIDE SEQUENCE [LARGE SCALE GENOMIC DNA]</scope>
    <source>
        <strain evidence="9 10">RL21-008-BIB-B</strain>
    </source>
</reference>
<dbReference type="SUPFAM" id="SSF103473">
    <property type="entry name" value="MFS general substrate transporter"/>
    <property type="match status" value="1"/>
</dbReference>
<keyword evidence="4 7" id="KW-1133">Transmembrane helix</keyword>
<dbReference type="RefSeq" id="WP_408169637.1">
    <property type="nucleotide sequence ID" value="NZ_JAQQFR010000014.1"/>
</dbReference>
<dbReference type="InterPro" id="IPR044772">
    <property type="entry name" value="NO3_transporter"/>
</dbReference>
<dbReference type="CDD" id="cd17341">
    <property type="entry name" value="MFS_NRT2_like"/>
    <property type="match status" value="1"/>
</dbReference>
<keyword evidence="6 7" id="KW-0472">Membrane</keyword>